<reference evidence="4 5" key="1">
    <citation type="journal article" date="2020" name="Nat. Food">
        <title>A phased Vanilla planifolia genome enables genetic improvement of flavour and production.</title>
        <authorList>
            <person name="Hasing T."/>
            <person name="Tang H."/>
            <person name="Brym M."/>
            <person name="Khazi F."/>
            <person name="Huang T."/>
            <person name="Chambers A.H."/>
        </authorList>
    </citation>
    <scope>NUCLEOTIDE SEQUENCE [LARGE SCALE GENOMIC DNA]</scope>
    <source>
        <tissue evidence="4">Leaf</tissue>
    </source>
</reference>
<dbReference type="EMBL" id="JADCNM010000534">
    <property type="protein sequence ID" value="KAG0446835.1"/>
    <property type="molecule type" value="Genomic_DNA"/>
</dbReference>
<evidence type="ECO:0000313" key="5">
    <source>
        <dbReference type="Proteomes" id="UP000639772"/>
    </source>
</evidence>
<organism evidence="4 5">
    <name type="scientific">Vanilla planifolia</name>
    <name type="common">Vanilla</name>
    <dbReference type="NCBI Taxonomy" id="51239"/>
    <lineage>
        <taxon>Eukaryota</taxon>
        <taxon>Viridiplantae</taxon>
        <taxon>Streptophyta</taxon>
        <taxon>Embryophyta</taxon>
        <taxon>Tracheophyta</taxon>
        <taxon>Spermatophyta</taxon>
        <taxon>Magnoliopsida</taxon>
        <taxon>Liliopsida</taxon>
        <taxon>Asparagales</taxon>
        <taxon>Orchidaceae</taxon>
        <taxon>Vanilloideae</taxon>
        <taxon>Vanilleae</taxon>
        <taxon>Vanilla</taxon>
    </lineage>
</organism>
<dbReference type="Pfam" id="PF17681">
    <property type="entry name" value="GCP_N_terminal"/>
    <property type="match status" value="1"/>
</dbReference>
<dbReference type="InterPro" id="IPR041470">
    <property type="entry name" value="GCP_N"/>
</dbReference>
<comment type="caution">
    <text evidence="4">The sequence shown here is derived from an EMBL/GenBank/DDBJ whole genome shotgun (WGS) entry which is preliminary data.</text>
</comment>
<evidence type="ECO:0000256" key="2">
    <source>
        <dbReference type="SAM" id="MobiDB-lite"/>
    </source>
</evidence>
<sequence length="233" mass="25457">MIAAGGHGLKSELSDPFLERCHLRAQLRKGVRIEITNTKRDKQNPNAVLRRRTWKTRDRGPREGASTRLLSSGGRPTPTYAHSSRPSLASGPGGPAGGGVLLVAKDPENIREIALREYADLVMEDNEVTESALVRDVIYACQGIDGRYIRFDRSTDGYDLPQSLKVVRPTRTIVRCLCELGWLFRKSSNPILSAGSDYGGGTELPVLTSPCCLACRAYCENAINGVLVDGCRN</sequence>
<dbReference type="AlphaFoldDB" id="A0A835P6P3"/>
<name>A0A835P6P3_VANPL</name>
<evidence type="ECO:0000259" key="3">
    <source>
        <dbReference type="Pfam" id="PF17681"/>
    </source>
</evidence>
<protein>
    <recommendedName>
        <fullName evidence="3">Gamma tubulin complex component protein N-terminal domain-containing protein</fullName>
    </recommendedName>
</protein>
<accession>A0A835P6P3</accession>
<feature type="region of interest" description="Disordered" evidence="2">
    <location>
        <begin position="38"/>
        <end position="94"/>
    </location>
</feature>
<evidence type="ECO:0000313" key="4">
    <source>
        <dbReference type="EMBL" id="KAG0446835.1"/>
    </source>
</evidence>
<feature type="domain" description="Gamma tubulin complex component protein N-terminal" evidence="3">
    <location>
        <begin position="134"/>
        <end position="189"/>
    </location>
</feature>
<evidence type="ECO:0000256" key="1">
    <source>
        <dbReference type="ARBA" id="ARBA00022701"/>
    </source>
</evidence>
<dbReference type="OrthoDB" id="5860513at2759"/>
<dbReference type="Proteomes" id="UP000639772">
    <property type="component" value="Unassembled WGS sequence"/>
</dbReference>
<keyword evidence="1" id="KW-0493">Microtubule</keyword>
<proteinExistence type="predicted"/>
<dbReference type="GO" id="GO:0005874">
    <property type="term" value="C:microtubule"/>
    <property type="evidence" value="ECO:0007669"/>
    <property type="project" value="UniProtKB-KW"/>
</dbReference>
<gene>
    <name evidence="4" type="ORF">HPP92_028623</name>
</gene>